<protein>
    <submittedName>
        <fullName evidence="6">Uncharacterized protein</fullName>
    </submittedName>
</protein>
<dbReference type="Pfam" id="PF00397">
    <property type="entry name" value="WW"/>
    <property type="match status" value="1"/>
</dbReference>
<feature type="coiled-coil region" evidence="2">
    <location>
        <begin position="406"/>
        <end position="433"/>
    </location>
</feature>
<evidence type="ECO:0000313" key="6">
    <source>
        <dbReference type="EMBL" id="KJE92679.1"/>
    </source>
</evidence>
<dbReference type="SUPFAM" id="SSF51045">
    <property type="entry name" value="WW domain"/>
    <property type="match status" value="2"/>
</dbReference>
<sequence>MEANPGVEREVVLIRGQSGFDFSIKGGSGLNLPVIISRVFAGGVAERSGQLHYGDEILSVNGNSLKNASHEDAVRFLKGSGTKVTLVVRSTHGVVASESVSAALPPPVIAPVANGTSTPPATPRVETNQRAQSTPRVEAPASSRASKKSSASTLKPVASVSSKSEELAYSVPDVYDDVDEIAPDTPLPENWSIGVDSITGRTYFNDHVNGTSTWIDPRTKNTRKASVRETLPTELPYGFERVFDAHDNIFYIDHVNQITTFLHPWDLESVRQKKQMLEFLRVEQAKVTSQLSKVHSLPAEIQHHTREIELLYAEQERLKEIIAGGRNDLHYNLQAVASQIAIAEEAIEKLESFKESSLTAISNKLRLLVEVNAKIERKRLHLLREEVETTRASNFKQKVSVEGAELLKLRIELDRISAERERNETEIERLLSAFPGGNLESNVQAAPRYYAPAESTVTTQGLARGTIVEMEVEKVLLNLHIAQLQASINAMSAARASLAEFKAKTEGKAPTRLPQNISSRPWIEDWRRKANAPPSVSYHQMTFFEKLEFLLH</sequence>
<dbReference type="InParanoid" id="A0A0D2X2J7"/>
<accession>A0A0D2X2J7</accession>
<dbReference type="Proteomes" id="UP000008743">
    <property type="component" value="Unassembled WGS sequence"/>
</dbReference>
<dbReference type="InterPro" id="IPR001202">
    <property type="entry name" value="WW_dom"/>
</dbReference>
<dbReference type="EMBL" id="KE346364">
    <property type="protein sequence ID" value="KJE92679.1"/>
    <property type="molecule type" value="Genomic_DNA"/>
</dbReference>
<organism evidence="6 7">
    <name type="scientific">Capsaspora owczarzaki (strain ATCC 30864)</name>
    <dbReference type="NCBI Taxonomy" id="595528"/>
    <lineage>
        <taxon>Eukaryota</taxon>
        <taxon>Filasterea</taxon>
        <taxon>Capsaspora</taxon>
    </lineage>
</organism>
<dbReference type="RefSeq" id="XP_004363324.1">
    <property type="nucleotide sequence ID" value="XM_004363267.1"/>
</dbReference>
<reference evidence="7" key="1">
    <citation type="submission" date="2011-02" db="EMBL/GenBank/DDBJ databases">
        <title>The Genome Sequence of Capsaspora owczarzaki ATCC 30864.</title>
        <authorList>
            <person name="Russ C."/>
            <person name="Cuomo C."/>
            <person name="Burger G."/>
            <person name="Gray M.W."/>
            <person name="Holland P.W.H."/>
            <person name="King N."/>
            <person name="Lang F.B.F."/>
            <person name="Roger A.J."/>
            <person name="Ruiz-Trillo I."/>
            <person name="Young S.K."/>
            <person name="Zeng Q."/>
            <person name="Gargeya S."/>
            <person name="Alvarado L."/>
            <person name="Berlin A."/>
            <person name="Chapman S.B."/>
            <person name="Chen Z."/>
            <person name="Freedman E."/>
            <person name="Gellesch M."/>
            <person name="Goldberg J."/>
            <person name="Griggs A."/>
            <person name="Gujja S."/>
            <person name="Heilman E."/>
            <person name="Heiman D."/>
            <person name="Howarth C."/>
            <person name="Mehta T."/>
            <person name="Neiman D."/>
            <person name="Pearson M."/>
            <person name="Roberts A."/>
            <person name="Saif S."/>
            <person name="Shea T."/>
            <person name="Shenoy N."/>
            <person name="Sisk P."/>
            <person name="Stolte C."/>
            <person name="Sykes S."/>
            <person name="White J."/>
            <person name="Yandava C."/>
            <person name="Haas B."/>
            <person name="Nusbaum C."/>
            <person name="Birren B."/>
        </authorList>
    </citation>
    <scope>NUCLEOTIDE SEQUENCE</scope>
    <source>
        <strain evidence="7">ATCC 30864</strain>
    </source>
</reference>
<dbReference type="InterPro" id="IPR001478">
    <property type="entry name" value="PDZ"/>
</dbReference>
<feature type="region of interest" description="Disordered" evidence="3">
    <location>
        <begin position="109"/>
        <end position="157"/>
    </location>
</feature>
<evidence type="ECO:0000313" key="7">
    <source>
        <dbReference type="Proteomes" id="UP000008743"/>
    </source>
</evidence>
<feature type="compositionally biased region" description="Polar residues" evidence="3">
    <location>
        <begin position="114"/>
        <end position="135"/>
    </location>
</feature>
<proteinExistence type="predicted"/>
<evidence type="ECO:0000256" key="2">
    <source>
        <dbReference type="SAM" id="Coils"/>
    </source>
</evidence>
<dbReference type="PROSITE" id="PS01159">
    <property type="entry name" value="WW_DOMAIN_1"/>
    <property type="match status" value="1"/>
</dbReference>
<keyword evidence="2" id="KW-0175">Coiled coil</keyword>
<dbReference type="SMART" id="SM00228">
    <property type="entry name" value="PDZ"/>
    <property type="match status" value="1"/>
</dbReference>
<dbReference type="PANTHER" id="PTHR10316:SF68">
    <property type="entry name" value="AGAP003128-PA"/>
    <property type="match status" value="1"/>
</dbReference>
<dbReference type="InterPro" id="IPR036034">
    <property type="entry name" value="PDZ_sf"/>
</dbReference>
<dbReference type="GO" id="GO:0005737">
    <property type="term" value="C:cytoplasm"/>
    <property type="evidence" value="ECO:0007669"/>
    <property type="project" value="TreeGrafter"/>
</dbReference>
<dbReference type="Gene3D" id="2.30.42.10">
    <property type="match status" value="1"/>
</dbReference>
<evidence type="ECO:0000256" key="1">
    <source>
        <dbReference type="ARBA" id="ARBA00022737"/>
    </source>
</evidence>
<keyword evidence="7" id="KW-1185">Reference proteome</keyword>
<dbReference type="AlphaFoldDB" id="A0A0D2X2J7"/>
<dbReference type="PANTHER" id="PTHR10316">
    <property type="entry name" value="MEMBRANE ASSOCIATED GUANYLATE KINASE-RELATED"/>
    <property type="match status" value="1"/>
</dbReference>
<dbReference type="eggNOG" id="KOG3549">
    <property type="taxonomic scope" value="Eukaryota"/>
</dbReference>
<dbReference type="CDD" id="cd00201">
    <property type="entry name" value="WW"/>
    <property type="match status" value="1"/>
</dbReference>
<dbReference type="PROSITE" id="PS50106">
    <property type="entry name" value="PDZ"/>
    <property type="match status" value="1"/>
</dbReference>
<keyword evidence="1" id="KW-0677">Repeat</keyword>
<dbReference type="GO" id="GO:0007165">
    <property type="term" value="P:signal transduction"/>
    <property type="evidence" value="ECO:0007669"/>
    <property type="project" value="TreeGrafter"/>
</dbReference>
<dbReference type="InterPro" id="IPR036020">
    <property type="entry name" value="WW_dom_sf"/>
</dbReference>
<dbReference type="eggNOG" id="KOG3209">
    <property type="taxonomic scope" value="Eukaryota"/>
</dbReference>
<dbReference type="SMART" id="SM00456">
    <property type="entry name" value="WW"/>
    <property type="match status" value="2"/>
</dbReference>
<feature type="compositionally biased region" description="Low complexity" evidence="3">
    <location>
        <begin position="139"/>
        <end position="152"/>
    </location>
</feature>
<evidence type="ECO:0000259" key="5">
    <source>
        <dbReference type="PROSITE" id="PS50106"/>
    </source>
</evidence>
<dbReference type="PROSITE" id="PS50020">
    <property type="entry name" value="WW_DOMAIN_2"/>
    <property type="match status" value="1"/>
</dbReference>
<dbReference type="OrthoDB" id="409749at2759"/>
<feature type="domain" description="WW" evidence="4">
    <location>
        <begin position="185"/>
        <end position="219"/>
    </location>
</feature>
<evidence type="ECO:0000256" key="3">
    <source>
        <dbReference type="SAM" id="MobiDB-lite"/>
    </source>
</evidence>
<dbReference type="PhylomeDB" id="A0A0D2X2J7"/>
<gene>
    <name evidence="6" type="ORF">CAOG_003596</name>
</gene>
<dbReference type="Pfam" id="PF00595">
    <property type="entry name" value="PDZ"/>
    <property type="match status" value="1"/>
</dbReference>
<feature type="domain" description="PDZ" evidence="5">
    <location>
        <begin position="10"/>
        <end position="92"/>
    </location>
</feature>
<dbReference type="Gene3D" id="2.20.70.10">
    <property type="match status" value="2"/>
</dbReference>
<dbReference type="SUPFAM" id="SSF50156">
    <property type="entry name" value="PDZ domain-like"/>
    <property type="match status" value="1"/>
</dbReference>
<name>A0A0D2X2J7_CAPO3</name>
<evidence type="ECO:0000259" key="4">
    <source>
        <dbReference type="PROSITE" id="PS50020"/>
    </source>
</evidence>